<feature type="chain" id="PRO_5003230593" description="Doubled CXXCH motif domain-containing protein" evidence="2">
    <location>
        <begin position="23"/>
        <end position="291"/>
    </location>
</feature>
<keyword evidence="1 2" id="KW-0732">Signal</keyword>
<dbReference type="EMBL" id="CP002444">
    <property type="protein sequence ID" value="ADU96749.1"/>
    <property type="molecule type" value="Genomic_DNA"/>
</dbReference>
<gene>
    <name evidence="4" type="ordered locus">Theam_0782</name>
</gene>
<evidence type="ECO:0000313" key="5">
    <source>
        <dbReference type="Proteomes" id="UP000006362"/>
    </source>
</evidence>
<dbReference type="Proteomes" id="UP000006362">
    <property type="component" value="Chromosome"/>
</dbReference>
<dbReference type="InterPro" id="IPR010177">
    <property type="entry name" value="Paired_CXXCH_1"/>
</dbReference>
<evidence type="ECO:0000256" key="2">
    <source>
        <dbReference type="SAM" id="SignalP"/>
    </source>
</evidence>
<dbReference type="KEGG" id="tam:Theam_0782"/>
<dbReference type="Pfam" id="PF09699">
    <property type="entry name" value="Paired_CXXCH_1"/>
    <property type="match status" value="1"/>
</dbReference>
<reference evidence="4" key="1">
    <citation type="submission" date="2011-01" db="EMBL/GenBank/DDBJ databases">
        <title>Complete sequence of chromosome of Thermovibrio ammonificans HB-1.</title>
        <authorList>
            <consortium name="US DOE Joint Genome Institute"/>
            <person name="Lucas S."/>
            <person name="Copeland A."/>
            <person name="Lapidus A."/>
            <person name="Cheng J.-F."/>
            <person name="Goodwin L."/>
            <person name="Pitluck S."/>
            <person name="Davenport K."/>
            <person name="Detter J.C."/>
            <person name="Han C."/>
            <person name="Tapia R."/>
            <person name="Land M."/>
            <person name="Hauser L."/>
            <person name="Kyrpides N."/>
            <person name="Ivanova N."/>
            <person name="Ovchinnikova G."/>
            <person name="Vetriani C."/>
            <person name="Woyke T."/>
        </authorList>
    </citation>
    <scope>NUCLEOTIDE SEQUENCE [LARGE SCALE GENOMIC DNA]</scope>
    <source>
        <strain evidence="4">HB-1</strain>
    </source>
</reference>
<dbReference type="eggNOG" id="ENOG5033T4H">
    <property type="taxonomic scope" value="Bacteria"/>
</dbReference>
<dbReference type="HOGENOM" id="CLU_962185_0_0_0"/>
<feature type="signal peptide" evidence="2">
    <location>
        <begin position="1"/>
        <end position="22"/>
    </location>
</feature>
<evidence type="ECO:0000259" key="3">
    <source>
        <dbReference type="Pfam" id="PF09699"/>
    </source>
</evidence>
<proteinExistence type="predicted"/>
<protein>
    <recommendedName>
        <fullName evidence="3">Doubled CXXCH motif domain-containing protein</fullName>
    </recommendedName>
</protein>
<evidence type="ECO:0000313" key="4">
    <source>
        <dbReference type="EMBL" id="ADU96749.1"/>
    </source>
</evidence>
<dbReference type="InterPro" id="IPR051829">
    <property type="entry name" value="Multiheme_Cytochr_ET"/>
</dbReference>
<dbReference type="InterPro" id="IPR036280">
    <property type="entry name" value="Multihaem_cyt_sf"/>
</dbReference>
<evidence type="ECO:0000256" key="1">
    <source>
        <dbReference type="ARBA" id="ARBA00022729"/>
    </source>
</evidence>
<dbReference type="PANTHER" id="PTHR35038">
    <property type="entry name" value="DISSIMILATORY SULFITE REDUCTASE SIRA"/>
    <property type="match status" value="1"/>
</dbReference>
<dbReference type="OrthoDB" id="9783112at2"/>
<feature type="domain" description="Doubled CXXCH motif" evidence="3">
    <location>
        <begin position="69"/>
        <end position="110"/>
    </location>
</feature>
<dbReference type="STRING" id="648996.Theam_0782"/>
<keyword evidence="5" id="KW-1185">Reference proteome</keyword>
<name>E8T6G5_THEA1</name>
<dbReference type="AlphaFoldDB" id="E8T6G5"/>
<dbReference type="PANTHER" id="PTHR35038:SF8">
    <property type="entry name" value="C-TYPE POLYHEME CYTOCHROME OMCC"/>
    <property type="match status" value="1"/>
</dbReference>
<dbReference type="SUPFAM" id="SSF48695">
    <property type="entry name" value="Multiheme cytochromes"/>
    <property type="match status" value="2"/>
</dbReference>
<sequence>MRKGVLAVALTALLGAHPAAVAAECGGVGYTGTNDSFCLQCHTKGCPVVHPTECKVIYTKCIQVPPSFPMKNGHMVCTTCHDMTSHNKFFLRSKRPLRNRFDFCYQCHNPECYRKFNPHKVIASKIPWDEKKRACIYCHGVGAELEAYKACVGCHTETPHVGAPEHLMAKREKVEKLVKGKAQIVDISSMAELHPKIDIKVLEKRKPKMILVKGKIACITCHNPHPQIAIPAPPESKEWAEVERRDLDYKLEKLRLDLNRFKLNTKGVKLMSYELQGGKLCQVCHTINSLK</sequence>
<organism evidence="4 5">
    <name type="scientific">Thermovibrio ammonificans (strain DSM 15698 / JCM 12110 / HB-1)</name>
    <dbReference type="NCBI Taxonomy" id="648996"/>
    <lineage>
        <taxon>Bacteria</taxon>
        <taxon>Pseudomonadati</taxon>
        <taxon>Aquificota</taxon>
        <taxon>Aquificia</taxon>
        <taxon>Desulfurobacteriales</taxon>
        <taxon>Desulfurobacteriaceae</taxon>
        <taxon>Thermovibrio</taxon>
    </lineage>
</organism>
<dbReference type="RefSeq" id="WP_013537535.1">
    <property type="nucleotide sequence ID" value="NC_014926.1"/>
</dbReference>
<accession>E8T6G5</accession>